<reference evidence="2" key="1">
    <citation type="submission" date="2022-08" db="EMBL/GenBank/DDBJ databases">
        <authorList>
            <person name="Dale J.L."/>
        </authorList>
    </citation>
    <scope>NUCLEOTIDE SEQUENCE</scope>
    <source>
        <strain evidence="2">2022EL-00758</strain>
    </source>
</reference>
<protein>
    <submittedName>
        <fullName evidence="2">GT-D fold domain-containing glycosyltransferase</fullName>
    </submittedName>
</protein>
<evidence type="ECO:0000259" key="1">
    <source>
        <dbReference type="Pfam" id="PF08759"/>
    </source>
</evidence>
<evidence type="ECO:0000313" key="3">
    <source>
        <dbReference type="Proteomes" id="UP001076655"/>
    </source>
</evidence>
<organism evidence="2 3">
    <name type="scientific">Morganella morganii</name>
    <name type="common">Proteus morganii</name>
    <dbReference type="NCBI Taxonomy" id="582"/>
    <lineage>
        <taxon>Bacteria</taxon>
        <taxon>Pseudomonadati</taxon>
        <taxon>Pseudomonadota</taxon>
        <taxon>Gammaproteobacteria</taxon>
        <taxon>Enterobacterales</taxon>
        <taxon>Morganellaceae</taxon>
        <taxon>Morganella</taxon>
    </lineage>
</organism>
<comment type="caution">
    <text evidence="2">The sequence shown here is derived from an EMBL/GenBank/DDBJ whole genome shotgun (WGS) entry which is preliminary data.</text>
</comment>
<dbReference type="RefSeq" id="WP_260249876.1">
    <property type="nucleotide sequence ID" value="NZ_JALMEJ010000012.1"/>
</dbReference>
<gene>
    <name evidence="2" type="ORF">N0392_16230</name>
</gene>
<proteinExistence type="predicted"/>
<dbReference type="Pfam" id="PF08759">
    <property type="entry name" value="GT-D"/>
    <property type="match status" value="1"/>
</dbReference>
<accession>A0A9Q4GSR7</accession>
<sequence length="381" mass="44954">MKIDLEKLLDEFNKNKFPSYYVGKAKAYGWDIVYIDIKTDVFDVALDIDIRGNIYLVFRDHESRCIFNEFLHRDFEERVMIYNQKSNEYELGTIPGQDFDTLSITYGAIRNIIEFYNDIYQYCHNKKQRESAGNIESLLRQKTENETWNDVYHFFKGKRLSALETIKWIKEKNCSLSRFGDAEIRLMLEESMYYQKSDTKLAYELRNICSAKNDILVCMPHNAIANGFWHKLWVKYWFLCKFFIDQPVYGDSFVSRPEAFYQFGDELVNAWMDIWKDKNVCIVTGDKSRLDCEHFMLSNIKNKEIIHTKNINSYDDIDFLTEQCLEKKDINIFLIASGSVGTVLSARLAENNRMALDIGHLTNSYDVVYEGKESPEQLPFY</sequence>
<dbReference type="InterPro" id="IPR014869">
    <property type="entry name" value="GT-D"/>
</dbReference>
<dbReference type="EMBL" id="JAPNMI010000009">
    <property type="protein sequence ID" value="MCY0791231.1"/>
    <property type="molecule type" value="Genomic_DNA"/>
</dbReference>
<feature type="domain" description="Glycosyltransferase GT-D fold" evidence="1">
    <location>
        <begin position="177"/>
        <end position="369"/>
    </location>
</feature>
<dbReference type="AlphaFoldDB" id="A0A9Q4GSR7"/>
<name>A0A9Q4GSR7_MORMO</name>
<evidence type="ECO:0000313" key="2">
    <source>
        <dbReference type="EMBL" id="MCY0791231.1"/>
    </source>
</evidence>
<dbReference type="Proteomes" id="UP001076655">
    <property type="component" value="Unassembled WGS sequence"/>
</dbReference>